<accession>A0A3A9JFD1</accession>
<dbReference type="PANTHER" id="PTHR42685:SF22">
    <property type="entry name" value="CONDITIONED MEDIUM FACTOR RECEPTOR 1"/>
    <property type="match status" value="1"/>
</dbReference>
<proteinExistence type="predicted"/>
<reference evidence="2 5" key="1">
    <citation type="submission" date="2018-09" db="EMBL/GenBank/DDBJ databases">
        <title>Roseomonas sp. nov., isolated from feces of Tibetan antelopes in the Qinghai-Tibet plateau, China.</title>
        <authorList>
            <person name="Tian Z."/>
        </authorList>
    </citation>
    <scope>NUCLEOTIDE SEQUENCE [LARGE SCALE GENOMIC DNA]</scope>
    <source>
        <strain evidence="3 4">Z23</strain>
        <strain evidence="2 5">Z24</strain>
    </source>
</reference>
<dbReference type="EMBL" id="RFLX01000001">
    <property type="protein sequence ID" value="RMI26945.1"/>
    <property type="molecule type" value="Genomic_DNA"/>
</dbReference>
<dbReference type="InterPro" id="IPR036188">
    <property type="entry name" value="FAD/NAD-bd_sf"/>
</dbReference>
<organism evidence="2 5">
    <name type="scientific">Teichococcus wenyumeiae</name>
    <dbReference type="NCBI Taxonomy" id="2478470"/>
    <lineage>
        <taxon>Bacteria</taxon>
        <taxon>Pseudomonadati</taxon>
        <taxon>Pseudomonadota</taxon>
        <taxon>Alphaproteobacteria</taxon>
        <taxon>Acetobacterales</taxon>
        <taxon>Roseomonadaceae</taxon>
        <taxon>Roseomonas</taxon>
    </lineage>
</organism>
<evidence type="ECO:0000313" key="5">
    <source>
        <dbReference type="Proteomes" id="UP000278036"/>
    </source>
</evidence>
<dbReference type="Proteomes" id="UP000274097">
    <property type="component" value="Unassembled WGS sequence"/>
</dbReference>
<dbReference type="GO" id="GO:0071949">
    <property type="term" value="F:FAD binding"/>
    <property type="evidence" value="ECO:0007669"/>
    <property type="project" value="InterPro"/>
</dbReference>
<dbReference type="InterPro" id="IPR002938">
    <property type="entry name" value="FAD-bd"/>
</dbReference>
<dbReference type="Pfam" id="PF01494">
    <property type="entry name" value="FAD_binding_3"/>
    <property type="match status" value="1"/>
</dbReference>
<dbReference type="PANTHER" id="PTHR42685">
    <property type="entry name" value="GERANYLGERANYL DIPHOSPHATE REDUCTASE"/>
    <property type="match status" value="1"/>
</dbReference>
<comment type="caution">
    <text evidence="2">The sequence shown here is derived from an EMBL/GenBank/DDBJ whole genome shotgun (WGS) entry which is preliminary data.</text>
</comment>
<name>A0A3A9JFD1_9PROT</name>
<dbReference type="AlphaFoldDB" id="A0A3A9JFD1"/>
<protein>
    <submittedName>
        <fullName evidence="2">FAD-dependent oxidoreductase</fullName>
    </submittedName>
</protein>
<dbReference type="SUPFAM" id="SSF51905">
    <property type="entry name" value="FAD/NAD(P)-binding domain"/>
    <property type="match status" value="1"/>
</dbReference>
<dbReference type="Gene3D" id="3.50.50.60">
    <property type="entry name" value="FAD/NAD(P)-binding domain"/>
    <property type="match status" value="1"/>
</dbReference>
<dbReference type="RefSeq" id="WP_120639203.1">
    <property type="nucleotide sequence ID" value="NZ_RAQU01000096.1"/>
</dbReference>
<dbReference type="EMBL" id="RAQU01000096">
    <property type="protein sequence ID" value="RKK03255.1"/>
    <property type="molecule type" value="Genomic_DNA"/>
</dbReference>
<keyword evidence="4" id="KW-1185">Reference proteome</keyword>
<sequence length="387" mass="40634">MSRRHDALVVGGGLAGAALARQLAAAGRDVLLLERQSGPHDKVCGEFLSGEAVLYLRRLGLDPAALGALPLDSLSIAGRGEAGRCCRLPFPAFSLSRRRLDEALLAHAAAAGAELRRGAGVRVLERDGNGNGWQARLEDGSRVQAREAFLATGKHDLRGWRRPPGRQPDLLGFKLHLRLARQQAMALGRGVEIGLFPGGYAGLQPVEGGRANLCLLVRRGAFAALGGQWPALLAAITASCPHLARRLSGAMPLWERPLAIAAIPYGFVQRGSDGCWRLGDQAAVIPSFAGEGMSIALHSAHLAAACHLRGEDAAAFQHRLAHDVGPLVARATLLSRLLVRPGGQALLLGAARALPFALSAAASLTRLPRHALRGTGLNPAEALARLA</sequence>
<dbReference type="InParanoid" id="A0A3A9JFD1"/>
<dbReference type="OrthoDB" id="5652862at2"/>
<dbReference type="InterPro" id="IPR050407">
    <property type="entry name" value="Geranylgeranyl_reductase"/>
</dbReference>
<dbReference type="Proteomes" id="UP000278036">
    <property type="component" value="Unassembled WGS sequence"/>
</dbReference>
<feature type="domain" description="FAD-binding" evidence="1">
    <location>
        <begin position="6"/>
        <end position="137"/>
    </location>
</feature>
<evidence type="ECO:0000313" key="4">
    <source>
        <dbReference type="Proteomes" id="UP000274097"/>
    </source>
</evidence>
<evidence type="ECO:0000313" key="2">
    <source>
        <dbReference type="EMBL" id="RKK03255.1"/>
    </source>
</evidence>
<evidence type="ECO:0000259" key="1">
    <source>
        <dbReference type="Pfam" id="PF01494"/>
    </source>
</evidence>
<evidence type="ECO:0000313" key="3">
    <source>
        <dbReference type="EMBL" id="RMI26945.1"/>
    </source>
</evidence>
<gene>
    <name evidence="2" type="ORF">D6Z83_15595</name>
    <name evidence="3" type="ORF">EBE87_00730</name>
</gene>